<dbReference type="PANTHER" id="PTHR43047">
    <property type="entry name" value="TWO-COMPONENT HISTIDINE PROTEIN KINASE"/>
    <property type="match status" value="1"/>
</dbReference>
<reference evidence="6 7" key="1">
    <citation type="journal article" date="2015" name="Nature">
        <title>rRNA introns, odd ribosomes, and small enigmatic genomes across a large radiation of phyla.</title>
        <authorList>
            <person name="Brown C.T."/>
            <person name="Hug L.A."/>
            <person name="Thomas B.C."/>
            <person name="Sharon I."/>
            <person name="Castelle C.J."/>
            <person name="Singh A."/>
            <person name="Wilkins M.J."/>
            <person name="Williams K.H."/>
            <person name="Banfield J.F."/>
        </authorList>
    </citation>
    <scope>NUCLEOTIDE SEQUENCE [LARGE SCALE GENOMIC DNA]</scope>
</reference>
<evidence type="ECO:0000256" key="1">
    <source>
        <dbReference type="ARBA" id="ARBA00000085"/>
    </source>
</evidence>
<dbReference type="EMBL" id="LBQH01000004">
    <property type="protein sequence ID" value="KKP78080.1"/>
    <property type="molecule type" value="Genomic_DNA"/>
</dbReference>
<dbReference type="SUPFAM" id="SSF55874">
    <property type="entry name" value="ATPase domain of HSP90 chaperone/DNA topoisomerase II/histidine kinase"/>
    <property type="match status" value="1"/>
</dbReference>
<dbReference type="InterPro" id="IPR004358">
    <property type="entry name" value="Sig_transdc_His_kin-like_C"/>
</dbReference>
<dbReference type="GO" id="GO:0005886">
    <property type="term" value="C:plasma membrane"/>
    <property type="evidence" value="ECO:0007669"/>
    <property type="project" value="TreeGrafter"/>
</dbReference>
<comment type="caution">
    <text evidence="6">The sequence shown here is derived from an EMBL/GenBank/DDBJ whole genome shotgun (WGS) entry which is preliminary data.</text>
</comment>
<accession>A0A0G0ESK7</accession>
<proteinExistence type="predicted"/>
<dbReference type="PROSITE" id="PS50109">
    <property type="entry name" value="HIS_KIN"/>
    <property type="match status" value="1"/>
</dbReference>
<dbReference type="PANTHER" id="PTHR43047:SF72">
    <property type="entry name" value="OSMOSENSING HISTIDINE PROTEIN KINASE SLN1"/>
    <property type="match status" value="1"/>
</dbReference>
<evidence type="ECO:0000256" key="3">
    <source>
        <dbReference type="ARBA" id="ARBA00022679"/>
    </source>
</evidence>
<keyword evidence="3" id="KW-0808">Transferase</keyword>
<dbReference type="InterPro" id="IPR003594">
    <property type="entry name" value="HATPase_dom"/>
</dbReference>
<dbReference type="SMART" id="SM00387">
    <property type="entry name" value="HATPase_c"/>
    <property type="match status" value="1"/>
</dbReference>
<evidence type="ECO:0000313" key="7">
    <source>
        <dbReference type="Proteomes" id="UP000034816"/>
    </source>
</evidence>
<dbReference type="InterPro" id="IPR036890">
    <property type="entry name" value="HATPase_C_sf"/>
</dbReference>
<dbReference type="Pfam" id="PF02518">
    <property type="entry name" value="HATPase_c"/>
    <property type="match status" value="1"/>
</dbReference>
<feature type="non-terminal residue" evidence="6">
    <location>
        <position position="1"/>
    </location>
</feature>
<dbReference type="PRINTS" id="PR00344">
    <property type="entry name" value="BCTRLSENSOR"/>
</dbReference>
<evidence type="ECO:0000256" key="4">
    <source>
        <dbReference type="ARBA" id="ARBA00022777"/>
    </source>
</evidence>
<comment type="catalytic activity">
    <reaction evidence="1">
        <text>ATP + protein L-histidine = ADP + protein N-phospho-L-histidine.</text>
        <dbReference type="EC" id="2.7.13.3"/>
    </reaction>
</comment>
<dbReference type="AlphaFoldDB" id="A0A0G0ESK7"/>
<keyword evidence="4" id="KW-0418">Kinase</keyword>
<evidence type="ECO:0000259" key="5">
    <source>
        <dbReference type="PROSITE" id="PS50109"/>
    </source>
</evidence>
<dbReference type="EC" id="2.7.13.3" evidence="2"/>
<dbReference type="Proteomes" id="UP000034816">
    <property type="component" value="Unassembled WGS sequence"/>
</dbReference>
<dbReference type="InterPro" id="IPR005467">
    <property type="entry name" value="His_kinase_dom"/>
</dbReference>
<protein>
    <recommendedName>
        <fullName evidence="2">histidine kinase</fullName>
        <ecNumber evidence="2">2.7.13.3</ecNumber>
    </recommendedName>
</protein>
<dbReference type="GO" id="GO:0000155">
    <property type="term" value="F:phosphorelay sensor kinase activity"/>
    <property type="evidence" value="ECO:0007669"/>
    <property type="project" value="TreeGrafter"/>
</dbReference>
<dbReference type="GO" id="GO:0009927">
    <property type="term" value="F:histidine phosphotransfer kinase activity"/>
    <property type="evidence" value="ECO:0007669"/>
    <property type="project" value="TreeGrafter"/>
</dbReference>
<evidence type="ECO:0000256" key="2">
    <source>
        <dbReference type="ARBA" id="ARBA00012438"/>
    </source>
</evidence>
<organism evidence="6 7">
    <name type="scientific">candidate division WS6 bacterium GW2011_GWF1_35_23</name>
    <dbReference type="NCBI Taxonomy" id="1619097"/>
    <lineage>
        <taxon>Bacteria</taxon>
        <taxon>Candidatus Dojkabacteria</taxon>
    </lineage>
</organism>
<gene>
    <name evidence="6" type="ORF">UR73_C0004G0001</name>
</gene>
<feature type="domain" description="Histidine kinase" evidence="5">
    <location>
        <begin position="1"/>
        <end position="189"/>
    </location>
</feature>
<sequence length="209" mass="23647">RDAIDTEIKLINTLLSSAKLEGNKIDINSEQVDVLQEIDMCIHGHVRDAKLKKLKLINKAKKRTPLIYADKARIIEVLNNLIDNGIKYTERGSVTVKTEYDKEKVTVSVEDTGHGIPKDELSKLGKKFYRVDNYIEGKNWNPIDIVRPGGTGLGLYVTFSLVKLMKGKIWVESKLGKGSKFIFTVPLYKGQDTKKKRIVSLNMLTFLLL</sequence>
<name>A0A0G0ESK7_9BACT</name>
<dbReference type="Gene3D" id="3.30.565.10">
    <property type="entry name" value="Histidine kinase-like ATPase, C-terminal domain"/>
    <property type="match status" value="1"/>
</dbReference>
<evidence type="ECO:0000313" key="6">
    <source>
        <dbReference type="EMBL" id="KKP78080.1"/>
    </source>
</evidence>